<comment type="caution">
    <text evidence="1">The sequence shown here is derived from an EMBL/GenBank/DDBJ whole genome shotgun (WGS) entry which is preliminary data.</text>
</comment>
<dbReference type="Proteomes" id="UP000193377">
    <property type="component" value="Unassembled WGS sequence"/>
</dbReference>
<dbReference type="EMBL" id="LNKD01000008">
    <property type="protein sequence ID" value="OSG84605.1"/>
    <property type="molecule type" value="Genomic_DNA"/>
</dbReference>
<reference evidence="1 2" key="1">
    <citation type="journal article" date="2016" name="Sci. Rep.">
        <title>Evaluation of genetic diversity among strains of the human gut commensal Bifidobacterium adolescentis.</title>
        <authorList>
            <person name="Duranti S."/>
            <person name="Milani C."/>
            <person name="Lugli G.A."/>
            <person name="Mancabelli L."/>
            <person name="Turroni F."/>
            <person name="Ferrario C."/>
            <person name="Mangifesta M."/>
            <person name="Viappiani A."/>
            <person name="Sanchez B."/>
            <person name="Margolles A."/>
            <person name="van Sinderen D."/>
            <person name="Ventura M."/>
        </authorList>
    </citation>
    <scope>NUCLEOTIDE SEQUENCE [LARGE SCALE GENOMIC DNA]</scope>
    <source>
        <strain evidence="1 2">487B</strain>
    </source>
</reference>
<accession>A0A1X2YR16</accession>
<evidence type="ECO:0000313" key="1">
    <source>
        <dbReference type="EMBL" id="OSG84605.1"/>
    </source>
</evidence>
<dbReference type="RefSeq" id="WP_085393529.1">
    <property type="nucleotide sequence ID" value="NZ_LNKD01000008.1"/>
</dbReference>
<organism evidence="1 2">
    <name type="scientific">Bifidobacterium adolescentis</name>
    <dbReference type="NCBI Taxonomy" id="1680"/>
    <lineage>
        <taxon>Bacteria</taxon>
        <taxon>Bacillati</taxon>
        <taxon>Actinomycetota</taxon>
        <taxon>Actinomycetes</taxon>
        <taxon>Bifidobacteriales</taxon>
        <taxon>Bifidobacteriaceae</taxon>
        <taxon>Bifidobacterium</taxon>
    </lineage>
</organism>
<proteinExistence type="predicted"/>
<name>A0A1X2YR16_BIFAD</name>
<dbReference type="AlphaFoldDB" id="A0A1X2YR16"/>
<evidence type="ECO:0000313" key="2">
    <source>
        <dbReference type="Proteomes" id="UP000193377"/>
    </source>
</evidence>
<gene>
    <name evidence="1" type="ORF">B0487_2092</name>
</gene>
<protein>
    <submittedName>
        <fullName evidence="1">Uncharacterized protein</fullName>
    </submittedName>
</protein>
<sequence>MFSNNCWMLRDWVAKNIGLEENGVALIRRLDLLEMEKYSTKMMDNPESSSEEYRQAKTMHDGVVRIFKEMSPVARLEYWDCLNDTPVNTL</sequence>